<dbReference type="PROSITE" id="PS00730">
    <property type="entry name" value="AP_NUCLEASE_F2_2"/>
    <property type="match status" value="1"/>
</dbReference>
<accession>A0ABQ4ER22</accession>
<dbReference type="GO" id="GO:0016853">
    <property type="term" value="F:isomerase activity"/>
    <property type="evidence" value="ECO:0007669"/>
    <property type="project" value="UniProtKB-KW"/>
</dbReference>
<gene>
    <name evidence="2" type="ORF">Pma05_37070</name>
</gene>
<dbReference type="Pfam" id="PF01261">
    <property type="entry name" value="AP_endonuc_2"/>
    <property type="match status" value="1"/>
</dbReference>
<evidence type="ECO:0000259" key="1">
    <source>
        <dbReference type="Pfam" id="PF01261"/>
    </source>
</evidence>
<dbReference type="EMBL" id="BONX01000023">
    <property type="protein sequence ID" value="GIG97134.1"/>
    <property type="molecule type" value="Genomic_DNA"/>
</dbReference>
<evidence type="ECO:0000313" key="2">
    <source>
        <dbReference type="EMBL" id="GIG97134.1"/>
    </source>
</evidence>
<dbReference type="Gene3D" id="3.20.20.150">
    <property type="entry name" value="Divalent-metal-dependent TIM barrel enzymes"/>
    <property type="match status" value="1"/>
</dbReference>
<dbReference type="InterPro" id="IPR018246">
    <property type="entry name" value="AP_endonuc_F2_Zn_BS"/>
</dbReference>
<name>A0ABQ4ER22_9ACTN</name>
<organism evidence="2 3">
    <name type="scientific">Plantactinospora mayteni</name>
    <dbReference type="NCBI Taxonomy" id="566021"/>
    <lineage>
        <taxon>Bacteria</taxon>
        <taxon>Bacillati</taxon>
        <taxon>Actinomycetota</taxon>
        <taxon>Actinomycetes</taxon>
        <taxon>Micromonosporales</taxon>
        <taxon>Micromonosporaceae</taxon>
        <taxon>Plantactinospora</taxon>
    </lineage>
</organism>
<sequence length="391" mass="42494">MRFRHPDGTVVHLAYCANVPAATDLDDVLAQLTEHAEPVRRKLGLGVLGLGLWLSPPVASALVEEPRQLIRLRAELAARGLAVVTLNGASYADLSAPTVKREAYAVDWSHPRRLAYTLTLVRCLARLLPDDVPRGSVSTLPVGWRRPWFPEHEQAAFRHLAALPVGLRQIAEDEGKPVRVGFEPGAGCVLETTDDVVRLLDVVDREWIGICLDTCHHSLTFEEPGEAVRRLDDAGLPVVKAQISGALSVPEPGSAAVRPALRALAEPRFLHQVRERSVRGVRGVDDLDEALDGRHRLPARGAWRVHYHLPVHGGVEPPFESTVDVAAGALRALLGNGRAGTDQIEIETYTWSLRPDPTATPDPSTLVAGLAAELDWTRRQLLGLGLVPLPA</sequence>
<proteinExistence type="predicted"/>
<comment type="caution">
    <text evidence="2">The sequence shown here is derived from an EMBL/GenBank/DDBJ whole genome shotgun (WGS) entry which is preliminary data.</text>
</comment>
<reference evidence="2 3" key="1">
    <citation type="submission" date="2021-01" db="EMBL/GenBank/DDBJ databases">
        <title>Whole genome shotgun sequence of Plantactinospora mayteni NBRC 109088.</title>
        <authorList>
            <person name="Komaki H."/>
            <person name="Tamura T."/>
        </authorList>
    </citation>
    <scope>NUCLEOTIDE SEQUENCE [LARGE SCALE GENOMIC DNA]</scope>
    <source>
        <strain evidence="2 3">NBRC 109088</strain>
    </source>
</reference>
<dbReference type="RefSeq" id="WP_203858615.1">
    <property type="nucleotide sequence ID" value="NZ_BAAAZQ010000001.1"/>
</dbReference>
<keyword evidence="2" id="KW-0413">Isomerase</keyword>
<protein>
    <submittedName>
        <fullName evidence="2">Xylose isomerase</fullName>
    </submittedName>
</protein>
<keyword evidence="3" id="KW-1185">Reference proteome</keyword>
<dbReference type="Proteomes" id="UP000621500">
    <property type="component" value="Unassembled WGS sequence"/>
</dbReference>
<dbReference type="InterPro" id="IPR013022">
    <property type="entry name" value="Xyl_isomerase-like_TIM-brl"/>
</dbReference>
<feature type="domain" description="Xylose isomerase-like TIM barrel" evidence="1">
    <location>
        <begin position="52"/>
        <end position="224"/>
    </location>
</feature>
<dbReference type="SUPFAM" id="SSF51658">
    <property type="entry name" value="Xylose isomerase-like"/>
    <property type="match status" value="1"/>
</dbReference>
<dbReference type="InterPro" id="IPR036237">
    <property type="entry name" value="Xyl_isomerase-like_sf"/>
</dbReference>
<evidence type="ECO:0000313" key="3">
    <source>
        <dbReference type="Proteomes" id="UP000621500"/>
    </source>
</evidence>
<dbReference type="NCBIfam" id="NF035939">
    <property type="entry name" value="TIM_EboE"/>
    <property type="match status" value="1"/>
</dbReference>